<dbReference type="Gene3D" id="1.10.10.10">
    <property type="entry name" value="Winged helix-like DNA-binding domain superfamily/Winged helix DNA-binding domain"/>
    <property type="match status" value="1"/>
</dbReference>
<reference evidence="4 5" key="1">
    <citation type="submission" date="2020-05" db="EMBL/GenBank/DDBJ databases">
        <authorList>
            <person name="Campoy J."/>
            <person name="Schneeberger K."/>
            <person name="Spophaly S."/>
        </authorList>
    </citation>
    <scope>NUCLEOTIDE SEQUENCE [LARGE SCALE GENOMIC DNA]</scope>
    <source>
        <strain evidence="4">PruArmRojPasFocal</strain>
    </source>
</reference>
<name>A0A6J5TVM0_PRUAR</name>
<feature type="domain" description="HSF-type DNA-binding" evidence="3">
    <location>
        <begin position="186"/>
        <end position="271"/>
    </location>
</feature>
<keyword evidence="1" id="KW-0238">DNA-binding</keyword>
<dbReference type="InterPro" id="IPR000232">
    <property type="entry name" value="HSF_DNA-bd"/>
</dbReference>
<dbReference type="GO" id="GO:0043565">
    <property type="term" value="F:sequence-specific DNA binding"/>
    <property type="evidence" value="ECO:0007669"/>
    <property type="project" value="InterPro"/>
</dbReference>
<dbReference type="EMBL" id="CAEKDK010000001">
    <property type="protein sequence ID" value="CAB4267055.1"/>
    <property type="molecule type" value="Genomic_DNA"/>
</dbReference>
<protein>
    <recommendedName>
        <fullName evidence="3">HSF-type DNA-binding domain-containing protein</fullName>
    </recommendedName>
</protein>
<evidence type="ECO:0000256" key="2">
    <source>
        <dbReference type="SAM" id="MobiDB-lite"/>
    </source>
</evidence>
<organism evidence="4 5">
    <name type="scientific">Prunus armeniaca</name>
    <name type="common">Apricot</name>
    <name type="synonym">Armeniaca vulgaris</name>
    <dbReference type="NCBI Taxonomy" id="36596"/>
    <lineage>
        <taxon>Eukaryota</taxon>
        <taxon>Viridiplantae</taxon>
        <taxon>Streptophyta</taxon>
        <taxon>Embryophyta</taxon>
        <taxon>Tracheophyta</taxon>
        <taxon>Spermatophyta</taxon>
        <taxon>Magnoliopsida</taxon>
        <taxon>eudicotyledons</taxon>
        <taxon>Gunneridae</taxon>
        <taxon>Pentapetalae</taxon>
        <taxon>rosids</taxon>
        <taxon>fabids</taxon>
        <taxon>Rosales</taxon>
        <taxon>Rosaceae</taxon>
        <taxon>Amygdaloideae</taxon>
        <taxon>Amygdaleae</taxon>
        <taxon>Prunus</taxon>
    </lineage>
</organism>
<dbReference type="GO" id="GO:0003700">
    <property type="term" value="F:DNA-binding transcription factor activity"/>
    <property type="evidence" value="ECO:0007669"/>
    <property type="project" value="InterPro"/>
</dbReference>
<dbReference type="Pfam" id="PF00447">
    <property type="entry name" value="HSF_DNA-bind"/>
    <property type="match status" value="1"/>
</dbReference>
<feature type="region of interest" description="Disordered" evidence="2">
    <location>
        <begin position="36"/>
        <end position="58"/>
    </location>
</feature>
<evidence type="ECO:0000313" key="5">
    <source>
        <dbReference type="Proteomes" id="UP000507222"/>
    </source>
</evidence>
<evidence type="ECO:0000313" key="4">
    <source>
        <dbReference type="EMBL" id="CAB4267055.1"/>
    </source>
</evidence>
<dbReference type="Proteomes" id="UP000507222">
    <property type="component" value="Unassembled WGS sequence"/>
</dbReference>
<proteinExistence type="predicted"/>
<accession>A0A6J5TVM0</accession>
<sequence length="315" mass="34779">MDLLHEFDDYMNAQRELPAATATAATTAVEMDAATDTAATAAPKRTAEKRKRGDSPAGVEIAASADAARASFEIDASTVAVEIEVAIAVSKDRATTEMMLASVKEATELDPGSVDPGSVERMAYYKKNMLELEAVAEVVLETKDRAFKDAITKIPELARMADKLKILKCHQALKAKVRRASRRGLVQNLYAVVTDGILGALTWKTDETFTMASKSNLKKVISNGHFGQLAYFDFDRELEQYGFVKSEVADYRHKSGHFRRDRPDLLANIVRESEIAPLQLQAKVLDVDKKITQIGARNDAFSEKLDRMLSSFQDK</sequence>
<evidence type="ECO:0000256" key="1">
    <source>
        <dbReference type="ARBA" id="ARBA00023125"/>
    </source>
</evidence>
<evidence type="ECO:0000259" key="3">
    <source>
        <dbReference type="Pfam" id="PF00447"/>
    </source>
</evidence>
<dbReference type="InterPro" id="IPR036388">
    <property type="entry name" value="WH-like_DNA-bd_sf"/>
</dbReference>
<gene>
    <name evidence="4" type="ORF">CURHAP_LOCUS9610</name>
</gene>
<dbReference type="AlphaFoldDB" id="A0A6J5TVM0"/>